<feature type="compositionally biased region" description="Polar residues" evidence="1">
    <location>
        <begin position="162"/>
        <end position="177"/>
    </location>
</feature>
<feature type="compositionally biased region" description="Low complexity" evidence="1">
    <location>
        <begin position="109"/>
        <end position="118"/>
    </location>
</feature>
<feature type="compositionally biased region" description="Polar residues" evidence="1">
    <location>
        <begin position="52"/>
        <end position="65"/>
    </location>
</feature>
<dbReference type="EnsemblMetazoa" id="AAEL008936-RB">
    <property type="protein sequence ID" value="AAEL008936-PB"/>
    <property type="gene ID" value="AAEL008936"/>
</dbReference>
<evidence type="ECO:0000313" key="4">
    <source>
        <dbReference type="Proteomes" id="UP000008820"/>
    </source>
</evidence>
<gene>
    <name evidence="3" type="primary">5571242</name>
</gene>
<evidence type="ECO:0000256" key="1">
    <source>
        <dbReference type="SAM" id="MobiDB-lite"/>
    </source>
</evidence>
<evidence type="ECO:0000256" key="2">
    <source>
        <dbReference type="SAM" id="SignalP"/>
    </source>
</evidence>
<feature type="compositionally biased region" description="Low complexity" evidence="1">
    <location>
        <begin position="178"/>
        <end position="191"/>
    </location>
</feature>
<keyword evidence="4" id="KW-1185">Reference proteome</keyword>
<feature type="region of interest" description="Disordered" evidence="1">
    <location>
        <begin position="146"/>
        <end position="208"/>
    </location>
</feature>
<proteinExistence type="predicted"/>
<evidence type="ECO:0000313" key="3">
    <source>
        <dbReference type="EnsemblMetazoa" id="AAEL008936-PB"/>
    </source>
</evidence>
<accession>A0A6I8TIC8</accession>
<sequence>MKFDLLPCIACLLALTVVEGRSLRFKRSDFVFRPDHELTWEERELAMRRGHTQSSAANTGSQTIVGPQGIAHQTAGGSVSSNLANDGSSGQLSAANTQQQSLQSGDRFQSQNSGQSQSANFGKDHQQMSNANTNTNTVQEGANIRQQTEGGAASSVVDKLGSQASQAQTTNERYVNNGQQGTRSTGSSQSQNIGKDGSGQGANSNTGVETIVLPDGTVITKSFGASSSFQSSGKIKVGAMASGLSNMVQG</sequence>
<dbReference type="InParanoid" id="A0A6I8TIC8"/>
<reference evidence="3" key="2">
    <citation type="submission" date="2020-05" db="UniProtKB">
        <authorList>
            <consortium name="EnsemblMetazoa"/>
        </authorList>
    </citation>
    <scope>IDENTIFICATION</scope>
    <source>
        <strain evidence="3">LVP_AGWG</strain>
    </source>
</reference>
<reference evidence="3 4" key="1">
    <citation type="submission" date="2017-06" db="EMBL/GenBank/DDBJ databases">
        <title>Aedes aegypti genome working group (AGWG) sequencing and assembly.</title>
        <authorList>
            <consortium name="Aedes aegypti Genome Working Group (AGWG)"/>
            <person name="Matthews B.J."/>
        </authorList>
    </citation>
    <scope>NUCLEOTIDE SEQUENCE [LARGE SCALE GENOMIC DNA]</scope>
    <source>
        <strain evidence="3 4">LVP_AGWG</strain>
    </source>
</reference>
<dbReference type="AlphaFoldDB" id="A0A6I8TIC8"/>
<feature type="compositionally biased region" description="Polar residues" evidence="1">
    <location>
        <begin position="75"/>
        <end position="108"/>
    </location>
</feature>
<keyword evidence="2" id="KW-0732">Signal</keyword>
<dbReference type="OrthoDB" id="8068755at2759"/>
<feature type="chain" id="PRO_5043691710" evidence="2">
    <location>
        <begin position="21"/>
        <end position="250"/>
    </location>
</feature>
<name>A0A6I8TIC8_AEDAE</name>
<feature type="region of interest" description="Disordered" evidence="1">
    <location>
        <begin position="49"/>
        <end position="133"/>
    </location>
</feature>
<protein>
    <submittedName>
        <fullName evidence="3">Uncharacterized protein</fullName>
    </submittedName>
</protein>
<organism evidence="3 4">
    <name type="scientific">Aedes aegypti</name>
    <name type="common">Yellowfever mosquito</name>
    <name type="synonym">Culex aegypti</name>
    <dbReference type="NCBI Taxonomy" id="7159"/>
    <lineage>
        <taxon>Eukaryota</taxon>
        <taxon>Metazoa</taxon>
        <taxon>Ecdysozoa</taxon>
        <taxon>Arthropoda</taxon>
        <taxon>Hexapoda</taxon>
        <taxon>Insecta</taxon>
        <taxon>Pterygota</taxon>
        <taxon>Neoptera</taxon>
        <taxon>Endopterygota</taxon>
        <taxon>Diptera</taxon>
        <taxon>Nematocera</taxon>
        <taxon>Culicoidea</taxon>
        <taxon>Culicidae</taxon>
        <taxon>Culicinae</taxon>
        <taxon>Aedini</taxon>
        <taxon>Aedes</taxon>
        <taxon>Stegomyia</taxon>
    </lineage>
</organism>
<feature type="signal peptide" evidence="2">
    <location>
        <begin position="1"/>
        <end position="20"/>
    </location>
</feature>
<dbReference type="Proteomes" id="UP000008820">
    <property type="component" value="Chromosome 3"/>
</dbReference>